<dbReference type="InterPro" id="IPR026769">
    <property type="entry name" value="Mic13"/>
</dbReference>
<protein>
    <recommendedName>
        <fullName evidence="8">MICOS complex subunit MIC13</fullName>
    </recommendedName>
</protein>
<keyword evidence="7" id="KW-0472">Membrane</keyword>
<evidence type="ECO:0000313" key="10">
    <source>
        <dbReference type="RefSeq" id="XP_022100534.1"/>
    </source>
</evidence>
<reference evidence="10" key="1">
    <citation type="submission" date="2025-08" db="UniProtKB">
        <authorList>
            <consortium name="RefSeq"/>
        </authorList>
    </citation>
    <scope>IDENTIFICATION</scope>
</reference>
<evidence type="ECO:0000256" key="1">
    <source>
        <dbReference type="ARBA" id="ARBA00004434"/>
    </source>
</evidence>
<evidence type="ECO:0000256" key="5">
    <source>
        <dbReference type="ARBA" id="ARBA00022989"/>
    </source>
</evidence>
<evidence type="ECO:0000256" key="7">
    <source>
        <dbReference type="ARBA" id="ARBA00023136"/>
    </source>
</evidence>
<dbReference type="RefSeq" id="XP_022100534.1">
    <property type="nucleotide sequence ID" value="XM_022244842.1"/>
</dbReference>
<comment type="function">
    <text evidence="8">Component of the MICOS complex, a large protein complex of the mitochondrial inner membrane that plays crucial roles in the maintenance of crista junctions, inner membrane architecture, and formation of contact sites to the outer membrane.</text>
</comment>
<comment type="subcellular location">
    <subcellularLocation>
        <location evidence="1 8">Mitochondrion inner membrane</location>
        <topology evidence="1 8">Single-pass membrane protein</topology>
    </subcellularLocation>
</comment>
<dbReference type="PANTHER" id="PTHR31816:SF3">
    <property type="entry name" value="MICOS COMPLEX SUBUNIT MIC13"/>
    <property type="match status" value="1"/>
</dbReference>
<dbReference type="OMA" id="YLQQMPS"/>
<gene>
    <name evidence="10" type="primary">LOC110984551</name>
</gene>
<dbReference type="AlphaFoldDB" id="A0A8B7Z4H5"/>
<keyword evidence="5" id="KW-1133">Transmembrane helix</keyword>
<keyword evidence="9" id="KW-1185">Reference proteome</keyword>
<dbReference type="GO" id="GO:0044284">
    <property type="term" value="C:mitochondrial crista junction"/>
    <property type="evidence" value="ECO:0007669"/>
    <property type="project" value="TreeGrafter"/>
</dbReference>
<proteinExistence type="inferred from homology"/>
<evidence type="ECO:0000256" key="6">
    <source>
        <dbReference type="ARBA" id="ARBA00023128"/>
    </source>
</evidence>
<evidence type="ECO:0000313" key="9">
    <source>
        <dbReference type="Proteomes" id="UP000694845"/>
    </source>
</evidence>
<sequence length="109" mass="11393">MAVAVIKGLGKLAIGAGAVYVTVDQGIWSASPEGTSTLRNLTGAYSIPSREDYLQQMPSAKGIVTQLQEGWNSGVKSTFAYVAAAPEKVGYLASSTRSWFVDSTSGSDN</sequence>
<dbReference type="Proteomes" id="UP000694845">
    <property type="component" value="Unplaced"/>
</dbReference>
<dbReference type="GeneID" id="110984551"/>
<evidence type="ECO:0000256" key="8">
    <source>
        <dbReference type="RuleBase" id="RU363009"/>
    </source>
</evidence>
<dbReference type="GO" id="GO:0042407">
    <property type="term" value="P:cristae formation"/>
    <property type="evidence" value="ECO:0007669"/>
    <property type="project" value="TreeGrafter"/>
</dbReference>
<evidence type="ECO:0000256" key="3">
    <source>
        <dbReference type="ARBA" id="ARBA00022692"/>
    </source>
</evidence>
<dbReference type="KEGG" id="aplc:110984551"/>
<name>A0A8B7Z4H5_ACAPL</name>
<keyword evidence="6 8" id="KW-0496">Mitochondrion</keyword>
<dbReference type="PANTHER" id="PTHR31816">
    <property type="entry name" value="MICOS COMPLEX SUBUNIT MIC13"/>
    <property type="match status" value="1"/>
</dbReference>
<comment type="subunit">
    <text evidence="8">Component of the mitochondrial contact site and cristae organizing system (MICOS) complex.</text>
</comment>
<dbReference type="GO" id="GO:0061617">
    <property type="term" value="C:MICOS complex"/>
    <property type="evidence" value="ECO:0007669"/>
    <property type="project" value="UniProtKB-UniRule"/>
</dbReference>
<evidence type="ECO:0000256" key="2">
    <source>
        <dbReference type="ARBA" id="ARBA00006771"/>
    </source>
</evidence>
<keyword evidence="4 8" id="KW-0999">Mitochondrion inner membrane</keyword>
<organism evidence="9 10">
    <name type="scientific">Acanthaster planci</name>
    <name type="common">Crown-of-thorns starfish</name>
    <dbReference type="NCBI Taxonomy" id="133434"/>
    <lineage>
        <taxon>Eukaryota</taxon>
        <taxon>Metazoa</taxon>
        <taxon>Echinodermata</taxon>
        <taxon>Eleutherozoa</taxon>
        <taxon>Asterozoa</taxon>
        <taxon>Asteroidea</taxon>
        <taxon>Valvatacea</taxon>
        <taxon>Valvatida</taxon>
        <taxon>Acanthasteridae</taxon>
        <taxon>Acanthaster</taxon>
    </lineage>
</organism>
<dbReference type="OrthoDB" id="5948578at2759"/>
<accession>A0A8B7Z4H5</accession>
<keyword evidence="3" id="KW-0812">Transmembrane</keyword>
<comment type="similarity">
    <text evidence="2 8">Belongs to the MICOS complex subunit Mic13 family.</text>
</comment>
<dbReference type="Pfam" id="PF15884">
    <property type="entry name" value="QIL1"/>
    <property type="match status" value="1"/>
</dbReference>
<evidence type="ECO:0000256" key="4">
    <source>
        <dbReference type="ARBA" id="ARBA00022792"/>
    </source>
</evidence>